<evidence type="ECO:0008006" key="4">
    <source>
        <dbReference type="Google" id="ProtNLM"/>
    </source>
</evidence>
<keyword evidence="1" id="KW-0472">Membrane</keyword>
<comment type="caution">
    <text evidence="2">The sequence shown here is derived from an EMBL/GenBank/DDBJ whole genome shotgun (WGS) entry which is preliminary data.</text>
</comment>
<name>A0A1F5SJ49_9BACT</name>
<protein>
    <recommendedName>
        <fullName evidence="4">DUF5666 domain-containing protein</fullName>
    </recommendedName>
</protein>
<keyword evidence="1" id="KW-1133">Transmembrane helix</keyword>
<keyword evidence="1" id="KW-0812">Transmembrane</keyword>
<proteinExistence type="predicted"/>
<dbReference type="AlphaFoldDB" id="A0A1F5SJ49"/>
<sequence>MNKKAIIIASILIVAAIASGYFLARSRSGGGFWGPGTEPKDLTGLERSVFEGELAGISGVAINLKILKETGDMPLPDKEREFELLKIAVGKDAEIVKQTDAVKPKEQFIAEQDKFKVEFAAMTKEGKSTAWLEAPDWQVSEKIALNSLKNGDKLRVYAYRDKDNTYYARKMIVMRAENTVEESGGGQAPGARVELSGVIEEVLSGLIRIKETGPTGPTGESLKIVITGETRIIKKTVKTAAQFKKEQAEFSAKIAAGEARGEEVLDLEAPNWYVTAEAGVNNLSVGQEVNIYGVNDSNKNDQILAEKIEYTVK</sequence>
<dbReference type="Proteomes" id="UP000178367">
    <property type="component" value="Unassembled WGS sequence"/>
</dbReference>
<evidence type="ECO:0000313" key="2">
    <source>
        <dbReference type="EMBL" id="OGF26737.1"/>
    </source>
</evidence>
<evidence type="ECO:0000256" key="1">
    <source>
        <dbReference type="SAM" id="Phobius"/>
    </source>
</evidence>
<evidence type="ECO:0000313" key="3">
    <source>
        <dbReference type="Proteomes" id="UP000178367"/>
    </source>
</evidence>
<dbReference type="EMBL" id="MFGB01000014">
    <property type="protein sequence ID" value="OGF26737.1"/>
    <property type="molecule type" value="Genomic_DNA"/>
</dbReference>
<reference evidence="2 3" key="1">
    <citation type="journal article" date="2016" name="Nat. Commun.">
        <title>Thousands of microbial genomes shed light on interconnected biogeochemical processes in an aquifer system.</title>
        <authorList>
            <person name="Anantharaman K."/>
            <person name="Brown C.T."/>
            <person name="Hug L.A."/>
            <person name="Sharon I."/>
            <person name="Castelle C.J."/>
            <person name="Probst A.J."/>
            <person name="Thomas B.C."/>
            <person name="Singh A."/>
            <person name="Wilkins M.J."/>
            <person name="Karaoz U."/>
            <person name="Brodie E.L."/>
            <person name="Williams K.H."/>
            <person name="Hubbard S.S."/>
            <person name="Banfield J.F."/>
        </authorList>
    </citation>
    <scope>NUCLEOTIDE SEQUENCE [LARGE SCALE GENOMIC DNA]</scope>
</reference>
<organism evidence="2 3">
    <name type="scientific">Candidatus Falkowbacteria bacterium RIFOXYA2_FULL_47_19</name>
    <dbReference type="NCBI Taxonomy" id="1797994"/>
    <lineage>
        <taxon>Bacteria</taxon>
        <taxon>Candidatus Falkowiibacteriota</taxon>
    </lineage>
</organism>
<accession>A0A1F5SJ49</accession>
<dbReference type="STRING" id="1797994.A2227_06450"/>
<feature type="transmembrane region" description="Helical" evidence="1">
    <location>
        <begin position="6"/>
        <end position="24"/>
    </location>
</feature>
<gene>
    <name evidence="2" type="ORF">A2227_06450</name>
</gene>